<reference evidence="3" key="2">
    <citation type="submission" date="2021-04" db="EMBL/GenBank/DDBJ databases">
        <authorList>
            <person name="Gilroy R."/>
        </authorList>
    </citation>
    <scope>NUCLEOTIDE SEQUENCE</scope>
    <source>
        <strain evidence="3">CHK199-9574</strain>
    </source>
</reference>
<dbReference type="AlphaFoldDB" id="A0A9D1Z8T9"/>
<reference evidence="3" key="1">
    <citation type="journal article" date="2021" name="PeerJ">
        <title>Extensive microbial diversity within the chicken gut microbiome revealed by metagenomics and culture.</title>
        <authorList>
            <person name="Gilroy R."/>
            <person name="Ravi A."/>
            <person name="Getino M."/>
            <person name="Pursley I."/>
            <person name="Horton D.L."/>
            <person name="Alikhan N.F."/>
            <person name="Baker D."/>
            <person name="Gharbi K."/>
            <person name="Hall N."/>
            <person name="Watson M."/>
            <person name="Adriaenssens E.M."/>
            <person name="Foster-Nyarko E."/>
            <person name="Jarju S."/>
            <person name="Secka A."/>
            <person name="Antonio M."/>
            <person name="Oren A."/>
            <person name="Chaudhuri R.R."/>
            <person name="La Ragione R."/>
            <person name="Hildebrand F."/>
            <person name="Pallen M.J."/>
        </authorList>
    </citation>
    <scope>NUCLEOTIDE SEQUENCE</scope>
    <source>
        <strain evidence="3">CHK199-9574</strain>
    </source>
</reference>
<gene>
    <name evidence="3" type="ORF">H9728_04325</name>
</gene>
<accession>A0A9D1Z8T9</accession>
<feature type="transmembrane region" description="Helical" evidence="2">
    <location>
        <begin position="187"/>
        <end position="209"/>
    </location>
</feature>
<feature type="transmembrane region" description="Helical" evidence="2">
    <location>
        <begin position="12"/>
        <end position="35"/>
    </location>
</feature>
<feature type="transmembrane region" description="Helical" evidence="2">
    <location>
        <begin position="145"/>
        <end position="167"/>
    </location>
</feature>
<evidence type="ECO:0000256" key="1">
    <source>
        <dbReference type="SAM" id="MobiDB-lite"/>
    </source>
</evidence>
<keyword evidence="2" id="KW-1133">Transmembrane helix</keyword>
<protein>
    <submittedName>
        <fullName evidence="3">Uncharacterized protein</fullName>
    </submittedName>
</protein>
<feature type="compositionally biased region" description="Basic and acidic residues" evidence="1">
    <location>
        <begin position="402"/>
        <end position="411"/>
    </location>
</feature>
<proteinExistence type="predicted"/>
<dbReference type="EMBL" id="DXCO01000033">
    <property type="protein sequence ID" value="HIY78250.1"/>
    <property type="molecule type" value="Genomic_DNA"/>
</dbReference>
<feature type="transmembrane region" description="Helical" evidence="2">
    <location>
        <begin position="336"/>
        <end position="353"/>
    </location>
</feature>
<evidence type="ECO:0000313" key="3">
    <source>
        <dbReference type="EMBL" id="HIY78250.1"/>
    </source>
</evidence>
<dbReference type="Proteomes" id="UP000824135">
    <property type="component" value="Unassembled WGS sequence"/>
</dbReference>
<keyword evidence="2" id="KW-0812">Transmembrane</keyword>
<feature type="transmembrane region" description="Helical" evidence="2">
    <location>
        <begin position="266"/>
        <end position="287"/>
    </location>
</feature>
<name>A0A9D1Z8T9_9FIRM</name>
<sequence length="411" mass="45959">MLEKIFGKKTTGIIYLICTGLLVLLLAAFILSYLITKNISVYALINYAVFILFSIAIITLPVIVQKKFKLFIPPFLQAGLCVYAVLYLLDNLIRTGNTGTAVETHRNVAIVTFLPAVGGFFIAAVAFSLVYTLSYRRAVKKDKKISAWAVSLLTFLFASIAVVLLNGPSFFLSLTPPTDETVGSKELLYHTAGYQHGVIAFCIVGWITVRSRNADKYRIRSFKDPEHAKSEALSKGNKTLYTVIENIDKDTTDYKKIFRKAKTKFLFVRILYLIFYAVYLVFTGISFYKTGGIGYAVIGCLCIGFILTAAVYIYEYDLFRKDALNQRLRKLKIARTAVRIYSLMLMFGAMFVADYHYDPLAALVSIGMAVFNLCVLFYNLFGKPRHYPSSKGAENTEDAAETDDKLSGAAK</sequence>
<feature type="transmembrane region" description="Helical" evidence="2">
    <location>
        <begin position="109"/>
        <end position="133"/>
    </location>
</feature>
<feature type="transmembrane region" description="Helical" evidence="2">
    <location>
        <begin position="359"/>
        <end position="381"/>
    </location>
</feature>
<feature type="transmembrane region" description="Helical" evidence="2">
    <location>
        <begin position="70"/>
        <end position="89"/>
    </location>
</feature>
<evidence type="ECO:0000313" key="4">
    <source>
        <dbReference type="Proteomes" id="UP000824135"/>
    </source>
</evidence>
<evidence type="ECO:0000256" key="2">
    <source>
        <dbReference type="SAM" id="Phobius"/>
    </source>
</evidence>
<organism evidence="3 4">
    <name type="scientific">Candidatus Borkfalkia excrementavium</name>
    <dbReference type="NCBI Taxonomy" id="2838505"/>
    <lineage>
        <taxon>Bacteria</taxon>
        <taxon>Bacillati</taxon>
        <taxon>Bacillota</taxon>
        <taxon>Clostridia</taxon>
        <taxon>Christensenellales</taxon>
        <taxon>Christensenellaceae</taxon>
        <taxon>Candidatus Borkfalkia</taxon>
    </lineage>
</organism>
<keyword evidence="2" id="KW-0472">Membrane</keyword>
<feature type="transmembrane region" description="Helical" evidence="2">
    <location>
        <begin position="41"/>
        <end position="63"/>
    </location>
</feature>
<feature type="transmembrane region" description="Helical" evidence="2">
    <location>
        <begin position="293"/>
        <end position="315"/>
    </location>
</feature>
<feature type="region of interest" description="Disordered" evidence="1">
    <location>
        <begin position="388"/>
        <end position="411"/>
    </location>
</feature>
<comment type="caution">
    <text evidence="3">The sequence shown here is derived from an EMBL/GenBank/DDBJ whole genome shotgun (WGS) entry which is preliminary data.</text>
</comment>